<keyword evidence="2" id="KW-1185">Reference proteome</keyword>
<dbReference type="EMBL" id="FUWS01000018">
    <property type="protein sequence ID" value="SKA37956.1"/>
    <property type="molecule type" value="Genomic_DNA"/>
</dbReference>
<organism evidence="1 2">
    <name type="scientific">Marinactinospora thermotolerans DSM 45154</name>
    <dbReference type="NCBI Taxonomy" id="1122192"/>
    <lineage>
        <taxon>Bacteria</taxon>
        <taxon>Bacillati</taxon>
        <taxon>Actinomycetota</taxon>
        <taxon>Actinomycetes</taxon>
        <taxon>Streptosporangiales</taxon>
        <taxon>Nocardiopsidaceae</taxon>
        <taxon>Marinactinospora</taxon>
    </lineage>
</organism>
<protein>
    <submittedName>
        <fullName evidence="1">Uncharacterized protein</fullName>
    </submittedName>
</protein>
<dbReference type="AlphaFoldDB" id="A0A1T4TC38"/>
<proteinExistence type="predicted"/>
<dbReference type="STRING" id="1122192.SAMN02745673_04764"/>
<evidence type="ECO:0000313" key="1">
    <source>
        <dbReference type="EMBL" id="SKA37956.1"/>
    </source>
</evidence>
<evidence type="ECO:0000313" key="2">
    <source>
        <dbReference type="Proteomes" id="UP000190637"/>
    </source>
</evidence>
<accession>A0A1T4TC38</accession>
<dbReference type="RefSeq" id="WP_159457312.1">
    <property type="nucleotide sequence ID" value="NZ_FUWS01000018.1"/>
</dbReference>
<dbReference type="OrthoDB" id="3078176at2"/>
<name>A0A1T4TC38_9ACTN</name>
<dbReference type="Proteomes" id="UP000190637">
    <property type="component" value="Unassembled WGS sequence"/>
</dbReference>
<gene>
    <name evidence="1" type="ORF">SAMN02745673_04764</name>
</gene>
<reference evidence="1 2" key="1">
    <citation type="submission" date="2017-02" db="EMBL/GenBank/DDBJ databases">
        <authorList>
            <person name="Peterson S.W."/>
        </authorList>
    </citation>
    <scope>NUCLEOTIDE SEQUENCE [LARGE SCALE GENOMIC DNA]</scope>
    <source>
        <strain evidence="1 2">DSM 45154</strain>
    </source>
</reference>
<sequence>MSVTASPRPRRRPPLRPPLPDEVTPLLCATAFARPDRIRPVTDWLLAQGRACLERLTERLRRNNRLFRLLLLPERERELFSLRDEEEPDPDVLVGDAYARWVLRRIARSDRPLPVIGFDQDAVIASCETGARLGAVRRALLCSAALLAWGAAELDVLPTAGLLVVFPALLWGIFLFDRITAQRSMNRVLERAPSSLGGPGRTPPDESGVAALPYISDRGRRRFLEEDRFLGAGLEVWNPASISVDVTKGGPGVTPGETPHRDDAILALLGMMYGGGRRDPKGFTLTELYERVARDLEREIRFEDMPDDHLPVDVAGIWGTSAVSWERIDDPTWRSLPSVTDGVAPGDTAPDPRLLRPYLWARIKGWSGSLVVSVLVRFTRREEHLHVIVIPQVVAPLVDVVSRLRPVPLRHPLRLLLTALQAAGDVGALFAPLLRPRRRPRPEIDTGRGPVGLREAYSKRRVDDMHMKHDTRQYASLLQRRVFDSVERFLDEHDIDTGEYREATTNAIVNFGVMGSDQQFNGQVQITPFGDHNTQQQQGEGT</sequence>